<proteinExistence type="predicted"/>
<dbReference type="InParanoid" id="W4K3X1"/>
<name>W4K3X1_HETIT</name>
<evidence type="ECO:0000313" key="3">
    <source>
        <dbReference type="Proteomes" id="UP000030671"/>
    </source>
</evidence>
<keyword evidence="3" id="KW-1185">Reference proteome</keyword>
<reference evidence="2 3" key="1">
    <citation type="journal article" date="2012" name="New Phytol.">
        <title>Insight into trade-off between wood decay and parasitism from the genome of a fungal forest pathogen.</title>
        <authorList>
            <person name="Olson A."/>
            <person name="Aerts A."/>
            <person name="Asiegbu F."/>
            <person name="Belbahri L."/>
            <person name="Bouzid O."/>
            <person name="Broberg A."/>
            <person name="Canback B."/>
            <person name="Coutinho P.M."/>
            <person name="Cullen D."/>
            <person name="Dalman K."/>
            <person name="Deflorio G."/>
            <person name="van Diepen L.T."/>
            <person name="Dunand C."/>
            <person name="Duplessis S."/>
            <person name="Durling M."/>
            <person name="Gonthier P."/>
            <person name="Grimwood J."/>
            <person name="Fossdal C.G."/>
            <person name="Hansson D."/>
            <person name="Henrissat B."/>
            <person name="Hietala A."/>
            <person name="Himmelstrand K."/>
            <person name="Hoffmeister D."/>
            <person name="Hogberg N."/>
            <person name="James T.Y."/>
            <person name="Karlsson M."/>
            <person name="Kohler A."/>
            <person name="Kues U."/>
            <person name="Lee Y.H."/>
            <person name="Lin Y.C."/>
            <person name="Lind M."/>
            <person name="Lindquist E."/>
            <person name="Lombard V."/>
            <person name="Lucas S."/>
            <person name="Lunden K."/>
            <person name="Morin E."/>
            <person name="Murat C."/>
            <person name="Park J."/>
            <person name="Raffaello T."/>
            <person name="Rouze P."/>
            <person name="Salamov A."/>
            <person name="Schmutz J."/>
            <person name="Solheim H."/>
            <person name="Stahlberg J."/>
            <person name="Velez H."/>
            <person name="de Vries R.P."/>
            <person name="Wiebenga A."/>
            <person name="Woodward S."/>
            <person name="Yakovlev I."/>
            <person name="Garbelotto M."/>
            <person name="Martin F."/>
            <person name="Grigoriev I.V."/>
            <person name="Stenlid J."/>
        </authorList>
    </citation>
    <scope>NUCLEOTIDE SEQUENCE [LARGE SCALE GENOMIC DNA]</scope>
    <source>
        <strain evidence="2 3">TC 32-1</strain>
    </source>
</reference>
<dbReference type="HOGENOM" id="CLU_1890704_0_0_1"/>
<dbReference type="GeneID" id="20677765"/>
<dbReference type="RefSeq" id="XP_009548564.1">
    <property type="nucleotide sequence ID" value="XM_009550269.1"/>
</dbReference>
<feature type="non-terminal residue" evidence="2">
    <location>
        <position position="135"/>
    </location>
</feature>
<sequence length="135" mass="14663">MPYRAPMHHLQRSVLHHARRASGSVIDRGARAQSARNGATRLAAVGDNACGSMYAHPAPTASGKGGDACWRPRTFMPISRPKISRAELSPAAAPRQPGYYQPNSSARLPNSVGARAHRSSARERRIVSDQTDRLR</sequence>
<feature type="compositionally biased region" description="Basic and acidic residues" evidence="1">
    <location>
        <begin position="120"/>
        <end position="135"/>
    </location>
</feature>
<dbReference type="Proteomes" id="UP000030671">
    <property type="component" value="Unassembled WGS sequence"/>
</dbReference>
<dbReference type="AlphaFoldDB" id="W4K3X1"/>
<organism evidence="2 3">
    <name type="scientific">Heterobasidion irregulare (strain TC 32-1)</name>
    <dbReference type="NCBI Taxonomy" id="747525"/>
    <lineage>
        <taxon>Eukaryota</taxon>
        <taxon>Fungi</taxon>
        <taxon>Dikarya</taxon>
        <taxon>Basidiomycota</taxon>
        <taxon>Agaricomycotina</taxon>
        <taxon>Agaricomycetes</taxon>
        <taxon>Russulales</taxon>
        <taxon>Bondarzewiaceae</taxon>
        <taxon>Heterobasidion</taxon>
        <taxon>Heterobasidion annosum species complex</taxon>
    </lineage>
</organism>
<dbReference type="KEGG" id="hir:HETIRDRAFT_477631"/>
<feature type="region of interest" description="Disordered" evidence="1">
    <location>
        <begin position="80"/>
        <end position="135"/>
    </location>
</feature>
<dbReference type="EMBL" id="KI925460">
    <property type="protein sequence ID" value="ETW80040.1"/>
    <property type="molecule type" value="Genomic_DNA"/>
</dbReference>
<evidence type="ECO:0000313" key="2">
    <source>
        <dbReference type="EMBL" id="ETW80040.1"/>
    </source>
</evidence>
<evidence type="ECO:0000256" key="1">
    <source>
        <dbReference type="SAM" id="MobiDB-lite"/>
    </source>
</evidence>
<gene>
    <name evidence="2" type="ORF">HETIRDRAFT_477631</name>
</gene>
<accession>W4K3X1</accession>
<protein>
    <submittedName>
        <fullName evidence="2">Uncharacterized protein</fullName>
    </submittedName>
</protein>